<feature type="transmembrane region" description="Helical" evidence="7">
    <location>
        <begin position="119"/>
        <end position="138"/>
    </location>
</feature>
<keyword evidence="6 7" id="KW-0472">Membrane</keyword>
<dbReference type="Pfam" id="PF01478">
    <property type="entry name" value="Peptidase_A24"/>
    <property type="match status" value="1"/>
</dbReference>
<dbReference type="GO" id="GO:0005886">
    <property type="term" value="C:plasma membrane"/>
    <property type="evidence" value="ECO:0007669"/>
    <property type="project" value="UniProtKB-SubCell"/>
</dbReference>
<evidence type="ECO:0000256" key="2">
    <source>
        <dbReference type="ARBA" id="ARBA00005801"/>
    </source>
</evidence>
<dbReference type="PANTHER" id="PTHR30487:SF0">
    <property type="entry name" value="PREPILIN LEADER PEPTIDASE_N-METHYLTRANSFERASE-RELATED"/>
    <property type="match status" value="1"/>
</dbReference>
<evidence type="ECO:0000259" key="9">
    <source>
        <dbReference type="Pfam" id="PF06750"/>
    </source>
</evidence>
<comment type="similarity">
    <text evidence="2">Belongs to the peptidase A24 family.</text>
</comment>
<dbReference type="Gene3D" id="1.20.120.1220">
    <property type="match status" value="1"/>
</dbReference>
<dbReference type="AlphaFoldDB" id="A0A839A8W4"/>
<accession>A0A839A8W4</accession>
<keyword evidence="3" id="KW-1003">Cell membrane</keyword>
<evidence type="ECO:0000256" key="1">
    <source>
        <dbReference type="ARBA" id="ARBA00004651"/>
    </source>
</evidence>
<evidence type="ECO:0000256" key="6">
    <source>
        <dbReference type="ARBA" id="ARBA00023136"/>
    </source>
</evidence>
<evidence type="ECO:0000256" key="7">
    <source>
        <dbReference type="SAM" id="Phobius"/>
    </source>
</evidence>
<gene>
    <name evidence="10" type="ORF">HW423_10140</name>
</gene>
<sequence length="232" mass="27034">MIYIIQFIIGSCLGSFTYCFAFDWVHQQIRLTRRSTCDHCSTTLKAIDLVPIFSQVLSRFKCRYCQKPTTSYYIIVEIISGLLFVWSSFVFNEYHFYFILIFNLVSLLMIYCDIHAMMVPDLLQFILLCLVLYIVYVSELEFDMQLLLSSVTFVSFFIFNTLRPASIGGADIKVFTILSLCIPVSLFPMFLFITSTTALCYFLLRYLFSFKFTGALPFFPFIFFGLYCILSI</sequence>
<evidence type="ECO:0000259" key="8">
    <source>
        <dbReference type="Pfam" id="PF01478"/>
    </source>
</evidence>
<keyword evidence="11" id="KW-1185">Reference proteome</keyword>
<dbReference type="InterPro" id="IPR050882">
    <property type="entry name" value="Prepilin_peptidase/N-MTase"/>
</dbReference>
<name>A0A839A8W4_9LACT</name>
<reference evidence="10 11" key="1">
    <citation type="submission" date="2020-06" db="EMBL/GenBank/DDBJ databases">
        <title>Reclassification of Facklamia ignava, Facklamia soureckii and Facklami tabacinasalis as Falseniella iganva gen. nov., comb. nov., Hutsoniella ignava gen. nov., comb. nov., and Ruoffia tabacinasalis gen. nov., comb. nov and description of Ruoffia haltotolerans sp. nov., isolated from hypersaline Inland Sea of Qatar.</title>
        <authorList>
            <person name="Fotedar R."/>
            <person name="Sankaranarayanan K."/>
            <person name="Lawson P."/>
            <person name="Caldwell M."/>
            <person name="Zeyara A."/>
            <person name="Al Malki A."/>
            <person name="Ali M."/>
        </authorList>
    </citation>
    <scope>NUCLEOTIDE SEQUENCE [LARGE SCALE GENOMIC DNA]</scope>
    <source>
        <strain evidence="10 11">INB8</strain>
    </source>
</reference>
<proteinExistence type="inferred from homology"/>
<keyword evidence="4 7" id="KW-0812">Transmembrane</keyword>
<dbReference type="Proteomes" id="UP000571018">
    <property type="component" value="Unassembled WGS sequence"/>
</dbReference>
<feature type="domain" description="Prepilin type IV endopeptidase peptidase" evidence="8">
    <location>
        <begin position="101"/>
        <end position="203"/>
    </location>
</feature>
<dbReference type="PANTHER" id="PTHR30487">
    <property type="entry name" value="TYPE 4 PREPILIN-LIKE PROTEINS LEADER PEPTIDE-PROCESSING ENZYME"/>
    <property type="match status" value="1"/>
</dbReference>
<dbReference type="EMBL" id="JACAOA010000040">
    <property type="protein sequence ID" value="MBA5730143.1"/>
    <property type="molecule type" value="Genomic_DNA"/>
</dbReference>
<keyword evidence="5 7" id="KW-1133">Transmembrane helix</keyword>
<feature type="transmembrane region" description="Helical" evidence="7">
    <location>
        <begin position="210"/>
        <end position="230"/>
    </location>
</feature>
<feature type="transmembrane region" description="Helical" evidence="7">
    <location>
        <begin position="95"/>
        <end position="112"/>
    </location>
</feature>
<feature type="transmembrane region" description="Helical" evidence="7">
    <location>
        <begin position="70"/>
        <end position="89"/>
    </location>
</feature>
<protein>
    <submittedName>
        <fullName evidence="10">Prepilin peptidase</fullName>
    </submittedName>
</protein>
<dbReference type="GO" id="GO:0004190">
    <property type="term" value="F:aspartic-type endopeptidase activity"/>
    <property type="evidence" value="ECO:0007669"/>
    <property type="project" value="InterPro"/>
</dbReference>
<evidence type="ECO:0000256" key="3">
    <source>
        <dbReference type="ARBA" id="ARBA00022475"/>
    </source>
</evidence>
<evidence type="ECO:0000256" key="5">
    <source>
        <dbReference type="ARBA" id="ARBA00022989"/>
    </source>
</evidence>
<feature type="domain" description="Prepilin peptidase A24 N-terminal" evidence="9">
    <location>
        <begin position="8"/>
        <end position="88"/>
    </location>
</feature>
<dbReference type="RefSeq" id="WP_218931797.1">
    <property type="nucleotide sequence ID" value="NZ_JACAOA010000040.1"/>
</dbReference>
<comment type="subcellular location">
    <subcellularLocation>
        <location evidence="1">Cell membrane</location>
        <topology evidence="1">Multi-pass membrane protein</topology>
    </subcellularLocation>
</comment>
<feature type="transmembrane region" description="Helical" evidence="7">
    <location>
        <begin position="144"/>
        <end position="162"/>
    </location>
</feature>
<organism evidence="10 11">
    <name type="scientific">Ruoffia halotolerans</name>
    <dbReference type="NCBI Taxonomy" id="2748684"/>
    <lineage>
        <taxon>Bacteria</taxon>
        <taxon>Bacillati</taxon>
        <taxon>Bacillota</taxon>
        <taxon>Bacilli</taxon>
        <taxon>Lactobacillales</taxon>
        <taxon>Aerococcaceae</taxon>
        <taxon>Ruoffia</taxon>
    </lineage>
</organism>
<evidence type="ECO:0000256" key="4">
    <source>
        <dbReference type="ARBA" id="ARBA00022692"/>
    </source>
</evidence>
<comment type="caution">
    <text evidence="10">The sequence shown here is derived from an EMBL/GenBank/DDBJ whole genome shotgun (WGS) entry which is preliminary data.</text>
</comment>
<evidence type="ECO:0000313" key="10">
    <source>
        <dbReference type="EMBL" id="MBA5730143.1"/>
    </source>
</evidence>
<dbReference type="InterPro" id="IPR010627">
    <property type="entry name" value="Prepilin_pept_A24_N"/>
</dbReference>
<evidence type="ECO:0000313" key="11">
    <source>
        <dbReference type="Proteomes" id="UP000571018"/>
    </source>
</evidence>
<dbReference type="Pfam" id="PF06750">
    <property type="entry name" value="A24_N_bact"/>
    <property type="match status" value="1"/>
</dbReference>
<dbReference type="GO" id="GO:0006465">
    <property type="term" value="P:signal peptide processing"/>
    <property type="evidence" value="ECO:0007669"/>
    <property type="project" value="TreeGrafter"/>
</dbReference>
<dbReference type="InterPro" id="IPR000045">
    <property type="entry name" value="Prepilin_IV_endopep_pep"/>
</dbReference>
<feature type="transmembrane region" description="Helical" evidence="7">
    <location>
        <begin position="174"/>
        <end position="204"/>
    </location>
</feature>
<feature type="transmembrane region" description="Helical" evidence="7">
    <location>
        <begin position="6"/>
        <end position="25"/>
    </location>
</feature>